<dbReference type="AlphaFoldDB" id="A0A2K8KKN0"/>
<dbReference type="EMBL" id="CP024899">
    <property type="protein sequence ID" value="ATX67648.1"/>
    <property type="molecule type" value="Genomic_DNA"/>
</dbReference>
<dbReference type="CDD" id="cd04301">
    <property type="entry name" value="NAT_SF"/>
    <property type="match status" value="1"/>
</dbReference>
<dbReference type="Gene3D" id="3.40.630.30">
    <property type="match status" value="1"/>
</dbReference>
<sequence length="155" mass="16519">MFNIRTTTPHVPEVAAVIRAHNAFCAATSPAESCHKLTASQLDVPAITLWCAWRAEEVLGIGALKLLDDGAGEVKSMHTVAAARGTGVGRAIVETIVNAARAKHLTRLWLETGTAPQFAAARALYARLGFANCPPFGDYKFDPHSAFYTLALTGD</sequence>
<accession>A0A2K8KKN0</accession>
<dbReference type="PANTHER" id="PTHR43877">
    <property type="entry name" value="AMINOALKYLPHOSPHONATE N-ACETYLTRANSFERASE-RELATED-RELATED"/>
    <property type="match status" value="1"/>
</dbReference>
<dbReference type="Proteomes" id="UP000228948">
    <property type="component" value="Chromosome"/>
</dbReference>
<dbReference type="Pfam" id="PF00583">
    <property type="entry name" value="Acetyltransf_1"/>
    <property type="match status" value="1"/>
</dbReference>
<dbReference type="GO" id="GO:0016747">
    <property type="term" value="F:acyltransferase activity, transferring groups other than amino-acyl groups"/>
    <property type="evidence" value="ECO:0007669"/>
    <property type="project" value="InterPro"/>
</dbReference>
<evidence type="ECO:0000313" key="4">
    <source>
        <dbReference type="EMBL" id="ATX67648.1"/>
    </source>
</evidence>
<dbReference type="InterPro" id="IPR016181">
    <property type="entry name" value="Acyl_CoA_acyltransferase"/>
</dbReference>
<dbReference type="OrthoDB" id="9803233at2"/>
<dbReference type="PANTHER" id="PTHR43877:SF5">
    <property type="entry name" value="BLL8307 PROTEIN"/>
    <property type="match status" value="1"/>
</dbReference>
<feature type="domain" description="N-acetyltransferase" evidence="3">
    <location>
        <begin position="2"/>
        <end position="155"/>
    </location>
</feature>
<evidence type="ECO:0000259" key="3">
    <source>
        <dbReference type="PROSITE" id="PS51186"/>
    </source>
</evidence>
<keyword evidence="5" id="KW-1185">Reference proteome</keyword>
<dbReference type="SUPFAM" id="SSF55729">
    <property type="entry name" value="Acyl-CoA N-acyltransferases (Nat)"/>
    <property type="match status" value="1"/>
</dbReference>
<name>A0A2K8KKN0_9RHOB</name>
<keyword evidence="1 4" id="KW-0808">Transferase</keyword>
<protein>
    <submittedName>
        <fullName evidence="4">N-acetyltransferase</fullName>
    </submittedName>
</protein>
<dbReference type="InterPro" id="IPR000182">
    <property type="entry name" value="GNAT_dom"/>
</dbReference>
<dbReference type="KEGG" id="rbg:BG454_03345"/>
<organism evidence="4 5">
    <name type="scientific">Roseinatronobacter bogoriensis subsp. barguzinensis</name>
    <dbReference type="NCBI Taxonomy" id="441209"/>
    <lineage>
        <taxon>Bacteria</taxon>
        <taxon>Pseudomonadati</taxon>
        <taxon>Pseudomonadota</taxon>
        <taxon>Alphaproteobacteria</taxon>
        <taxon>Rhodobacterales</taxon>
        <taxon>Paracoccaceae</taxon>
        <taxon>Roseinatronobacter</taxon>
    </lineage>
</organism>
<evidence type="ECO:0000256" key="1">
    <source>
        <dbReference type="ARBA" id="ARBA00022679"/>
    </source>
</evidence>
<reference evidence="4 5" key="1">
    <citation type="submission" date="2017-11" db="EMBL/GenBank/DDBJ databases">
        <title>Revised Sequence and Annotation of the Rhodobaca barguzinensis strain alga05 Genome.</title>
        <authorList>
            <person name="Kopejtka K."/>
            <person name="Tomasch J.M."/>
            <person name="Bunk B."/>
            <person name="Koblizek M."/>
        </authorList>
    </citation>
    <scope>NUCLEOTIDE SEQUENCE [LARGE SCALE GENOMIC DNA]</scope>
    <source>
        <strain evidence="5">alga05</strain>
    </source>
</reference>
<evidence type="ECO:0000256" key="2">
    <source>
        <dbReference type="ARBA" id="ARBA00023315"/>
    </source>
</evidence>
<evidence type="ECO:0000313" key="5">
    <source>
        <dbReference type="Proteomes" id="UP000228948"/>
    </source>
</evidence>
<dbReference type="InterPro" id="IPR050832">
    <property type="entry name" value="Bact_Acetyltransf"/>
</dbReference>
<dbReference type="STRING" id="441209.GCA_001870665_00555"/>
<keyword evidence="2" id="KW-0012">Acyltransferase</keyword>
<proteinExistence type="predicted"/>
<dbReference type="PROSITE" id="PS51186">
    <property type="entry name" value="GNAT"/>
    <property type="match status" value="1"/>
</dbReference>
<gene>
    <name evidence="4" type="ORF">BG454_03345</name>
</gene>